<evidence type="ECO:0000256" key="1">
    <source>
        <dbReference type="SAM" id="Coils"/>
    </source>
</evidence>
<dbReference type="AlphaFoldDB" id="D0N1E1"/>
<feature type="compositionally biased region" description="Polar residues" evidence="2">
    <location>
        <begin position="221"/>
        <end position="230"/>
    </location>
</feature>
<feature type="compositionally biased region" description="Polar residues" evidence="2">
    <location>
        <begin position="198"/>
        <end position="213"/>
    </location>
</feature>
<dbReference type="KEGG" id="pif:PITG_04494"/>
<accession>D0N1E1</accession>
<proteinExistence type="predicted"/>
<feature type="region of interest" description="Disordered" evidence="2">
    <location>
        <begin position="193"/>
        <end position="230"/>
    </location>
</feature>
<evidence type="ECO:0000313" key="3">
    <source>
        <dbReference type="EMBL" id="EEY67454.1"/>
    </source>
</evidence>
<gene>
    <name evidence="3" type="ORF">PITG_04494</name>
</gene>
<evidence type="ECO:0000313" key="4">
    <source>
        <dbReference type="Proteomes" id="UP000006643"/>
    </source>
</evidence>
<name>D0N1E1_PHYIT</name>
<dbReference type="HOGENOM" id="CLU_551514_0_0_1"/>
<evidence type="ECO:0000256" key="2">
    <source>
        <dbReference type="SAM" id="MobiDB-lite"/>
    </source>
</evidence>
<organism evidence="3 4">
    <name type="scientific">Phytophthora infestans (strain T30-4)</name>
    <name type="common">Potato late blight agent</name>
    <dbReference type="NCBI Taxonomy" id="403677"/>
    <lineage>
        <taxon>Eukaryota</taxon>
        <taxon>Sar</taxon>
        <taxon>Stramenopiles</taxon>
        <taxon>Oomycota</taxon>
        <taxon>Peronosporomycetes</taxon>
        <taxon>Peronosporales</taxon>
        <taxon>Peronosporaceae</taxon>
        <taxon>Phytophthora</taxon>
    </lineage>
</organism>
<dbReference type="GeneID" id="9464346"/>
<reference evidence="4" key="1">
    <citation type="journal article" date="2009" name="Nature">
        <title>Genome sequence and analysis of the Irish potato famine pathogen Phytophthora infestans.</title>
        <authorList>
            <consortium name="The Broad Institute Genome Sequencing Platform"/>
            <person name="Haas B.J."/>
            <person name="Kamoun S."/>
            <person name="Zody M.C."/>
            <person name="Jiang R.H."/>
            <person name="Handsaker R.E."/>
            <person name="Cano L.M."/>
            <person name="Grabherr M."/>
            <person name="Kodira C.D."/>
            <person name="Raffaele S."/>
            <person name="Torto-Alalibo T."/>
            <person name="Bozkurt T.O."/>
            <person name="Ah-Fong A.M."/>
            <person name="Alvarado L."/>
            <person name="Anderson V.L."/>
            <person name="Armstrong M.R."/>
            <person name="Avrova A."/>
            <person name="Baxter L."/>
            <person name="Beynon J."/>
            <person name="Boevink P.C."/>
            <person name="Bollmann S.R."/>
            <person name="Bos J.I."/>
            <person name="Bulone V."/>
            <person name="Cai G."/>
            <person name="Cakir C."/>
            <person name="Carrington J.C."/>
            <person name="Chawner M."/>
            <person name="Conti L."/>
            <person name="Costanzo S."/>
            <person name="Ewan R."/>
            <person name="Fahlgren N."/>
            <person name="Fischbach M.A."/>
            <person name="Fugelstad J."/>
            <person name="Gilroy E.M."/>
            <person name="Gnerre S."/>
            <person name="Green P.J."/>
            <person name="Grenville-Briggs L.J."/>
            <person name="Griffith J."/>
            <person name="Grunwald N.J."/>
            <person name="Horn K."/>
            <person name="Horner N.R."/>
            <person name="Hu C.H."/>
            <person name="Huitema E."/>
            <person name="Jeong D.H."/>
            <person name="Jones A.M."/>
            <person name="Jones J.D."/>
            <person name="Jones R.W."/>
            <person name="Karlsson E.K."/>
            <person name="Kunjeti S.G."/>
            <person name="Lamour K."/>
            <person name="Liu Z."/>
            <person name="Ma L."/>
            <person name="Maclean D."/>
            <person name="Chibucos M.C."/>
            <person name="McDonald H."/>
            <person name="McWalters J."/>
            <person name="Meijer H.J."/>
            <person name="Morgan W."/>
            <person name="Morris P.F."/>
            <person name="Munro C.A."/>
            <person name="O'Neill K."/>
            <person name="Ospina-Giraldo M."/>
            <person name="Pinzon A."/>
            <person name="Pritchard L."/>
            <person name="Ramsahoye B."/>
            <person name="Ren Q."/>
            <person name="Restrepo S."/>
            <person name="Roy S."/>
            <person name="Sadanandom A."/>
            <person name="Savidor A."/>
            <person name="Schornack S."/>
            <person name="Schwartz D.C."/>
            <person name="Schumann U.D."/>
            <person name="Schwessinger B."/>
            <person name="Seyer L."/>
            <person name="Sharpe T."/>
            <person name="Silvar C."/>
            <person name="Song J."/>
            <person name="Studholme D.J."/>
            <person name="Sykes S."/>
            <person name="Thines M."/>
            <person name="van de Vondervoort P.J."/>
            <person name="Phuntumart V."/>
            <person name="Wawra S."/>
            <person name="Weide R."/>
            <person name="Win J."/>
            <person name="Young C."/>
            <person name="Zhou S."/>
            <person name="Fry W."/>
            <person name="Meyers B.C."/>
            <person name="van West P."/>
            <person name="Ristaino J."/>
            <person name="Govers F."/>
            <person name="Birch P.R."/>
            <person name="Whisson S.C."/>
            <person name="Judelson H.S."/>
            <person name="Nusbaum C."/>
        </authorList>
    </citation>
    <scope>NUCLEOTIDE SEQUENCE [LARGE SCALE GENOMIC DNA]</scope>
    <source>
        <strain evidence="4">T30-4</strain>
    </source>
</reference>
<dbReference type="OrthoDB" id="78632at2759"/>
<sequence>MLQQESKSLHASLQSLQSDFDDRSQFIRGDFAWRKQITAFHDRLQDVLTNQLNDVATNVSKHAAHVADSLAQTLAKVERDGQRAVHQHEQIGEATLRRVRTASTKEVERVARLEKCLRLEEARQAAAILAERERQLTDEHNARGSHLQALLGDMRASNDSLETLNSQLLEALRTSRTELEQLRNTLVQSIARPKARISSLSHNENKNAGSMSRPNGDKSGKNNTSRGLESYPSTANELLLVPQLRQSLKEATQTVASLQTRLGELESASDSDKQRLRDLQLALAQAQNEKAKATKLLGEARLALIDNGKRLVEAANESAQLQDKFDSLQALAQGREQALVDSQRLEDATRNHLEALTSRLQRVQNIEVRWKEFENETQKELEIRLRYEFERRFGDQLNLRISHERRHVLERLKALCAAEANDKQEQTERKHHRVSRTSKLEGDFTRLRRLLRAAYNQLEICVGAWSDTDLDELHARLEALQAESQRVSLVRAELA</sequence>
<dbReference type="RefSeq" id="XP_002906102.1">
    <property type="nucleotide sequence ID" value="XM_002906056.1"/>
</dbReference>
<dbReference type="EMBL" id="DS028122">
    <property type="protein sequence ID" value="EEY67454.1"/>
    <property type="molecule type" value="Genomic_DNA"/>
</dbReference>
<keyword evidence="1" id="KW-0175">Coiled coil</keyword>
<dbReference type="OMA" id="YDQLGIC"/>
<dbReference type="eggNOG" id="ENOG502SB7X">
    <property type="taxonomic scope" value="Eukaryota"/>
</dbReference>
<protein>
    <submittedName>
        <fullName evidence="3">Uncharacterized protein</fullName>
    </submittedName>
</protein>
<dbReference type="VEuPathDB" id="FungiDB:PITG_04494"/>
<keyword evidence="4" id="KW-1185">Reference proteome</keyword>
<dbReference type="InParanoid" id="D0N1E1"/>
<feature type="coiled-coil region" evidence="1">
    <location>
        <begin position="241"/>
        <end position="331"/>
    </location>
</feature>
<dbReference type="Proteomes" id="UP000006643">
    <property type="component" value="Unassembled WGS sequence"/>
</dbReference>